<name>A0A0S7BXR5_9CHLR</name>
<dbReference type="EMBL" id="DF968181">
    <property type="protein sequence ID" value="GAP41433.1"/>
    <property type="molecule type" value="Genomic_DNA"/>
</dbReference>
<evidence type="ECO:0000313" key="2">
    <source>
        <dbReference type="EMBL" id="GAP41433.1"/>
    </source>
</evidence>
<dbReference type="STRING" id="1678840.ATC1_131422"/>
<dbReference type="RefSeq" id="WP_062282626.1">
    <property type="nucleotide sequence ID" value="NZ_DF968181.1"/>
</dbReference>
<dbReference type="Proteomes" id="UP000053370">
    <property type="component" value="Unassembled WGS sequence"/>
</dbReference>
<keyword evidence="3" id="KW-1185">Reference proteome</keyword>
<reference evidence="2" key="1">
    <citation type="journal article" date="2015" name="Genome Announc.">
        <title>Draft Genome Sequence of Anaerolineae Strain TC1, a Novel Isolate from a Methanogenic Wastewater Treatment System.</title>
        <authorList>
            <person name="Matsuura N."/>
            <person name="Tourlousse D.M."/>
            <person name="Sun L."/>
            <person name="Toyonaga M."/>
            <person name="Kuroda K."/>
            <person name="Ohashi A."/>
            <person name="Cruz R."/>
            <person name="Yamaguchi T."/>
            <person name="Sekiguchi Y."/>
        </authorList>
    </citation>
    <scope>NUCLEOTIDE SEQUENCE [LARGE SCALE GENOMIC DNA]</scope>
    <source>
        <strain evidence="2">TC1</strain>
    </source>
</reference>
<dbReference type="OrthoDB" id="162090at2"/>
<proteinExistence type="predicted"/>
<dbReference type="AlphaFoldDB" id="A0A0S7BXR5"/>
<feature type="chain" id="PRO_5006633268" evidence="1">
    <location>
        <begin position="24"/>
        <end position="237"/>
    </location>
</feature>
<organism evidence="2">
    <name type="scientific">Flexilinea flocculi</name>
    <dbReference type="NCBI Taxonomy" id="1678840"/>
    <lineage>
        <taxon>Bacteria</taxon>
        <taxon>Bacillati</taxon>
        <taxon>Chloroflexota</taxon>
        <taxon>Anaerolineae</taxon>
        <taxon>Anaerolineales</taxon>
        <taxon>Anaerolineaceae</taxon>
        <taxon>Flexilinea</taxon>
    </lineage>
</organism>
<gene>
    <name evidence="2" type="ORF">ATC1_131422</name>
</gene>
<feature type="signal peptide" evidence="1">
    <location>
        <begin position="1"/>
        <end position="23"/>
    </location>
</feature>
<evidence type="ECO:0000313" key="3">
    <source>
        <dbReference type="Proteomes" id="UP000053370"/>
    </source>
</evidence>
<accession>A0A0S7BXR5</accession>
<evidence type="ECO:0000256" key="1">
    <source>
        <dbReference type="SAM" id="SignalP"/>
    </source>
</evidence>
<keyword evidence="1" id="KW-0732">Signal</keyword>
<protein>
    <submittedName>
        <fullName evidence="2">Uncharacterized protein</fullName>
    </submittedName>
</protein>
<sequence length="237" mass="25551">MKNILRIFLVVCAFSFINFPVLAEDIRVQCSNTAITLTMSVPSTNVKCLTVMNSEAAGTDKPLTDAKIASASVVINDYMRAGNFNPEVTVFSMNALSSVNSEIYTVATNLAALLNQASLSEGNLTITPPVPFLPYQLKTQLFASLPTIIHFDNGIGIRTVTAYGDAGSSVSNDNLVYSMQGITQDVSKYISAVIPISNMQITGPVDLTTFDWSSLPAESWNPSLSVLDSYMQTIITN</sequence>